<keyword evidence="1" id="KW-0472">Membrane</keyword>
<dbReference type="EMBL" id="AOKG01001160">
    <property type="protein sequence ID" value="EPN52705.1"/>
    <property type="molecule type" value="Genomic_DNA"/>
</dbReference>
<gene>
    <name evidence="2" type="ORF">A244_16989</name>
</gene>
<evidence type="ECO:0000313" key="2">
    <source>
        <dbReference type="EMBL" id="EPN52705.1"/>
    </source>
</evidence>
<keyword evidence="1" id="KW-0812">Transmembrane</keyword>
<keyword evidence="1" id="KW-1133">Transmembrane helix</keyword>
<dbReference type="Proteomes" id="UP000015729">
    <property type="component" value="Unassembled WGS sequence"/>
</dbReference>
<evidence type="ECO:0000313" key="3">
    <source>
        <dbReference type="Proteomes" id="UP000015729"/>
    </source>
</evidence>
<protein>
    <submittedName>
        <fullName evidence="2">Uncharacterized protein</fullName>
    </submittedName>
</protein>
<dbReference type="AlphaFoldDB" id="S6VMV7"/>
<name>S6VMV7_PSESF</name>
<comment type="caution">
    <text evidence="2">The sequence shown here is derived from an EMBL/GenBank/DDBJ whole genome shotgun (WGS) entry which is preliminary data.</text>
</comment>
<sequence>MTWKDWVDLVSFVANIFSTIASGIAIGIFVFKRKEIVSAFSLLFGYSHQLTLSEIKEKLELLNNFNAAESGNAQTILNIFHDLLGQIRGNDKLLVLMDVQIKKLEIILESPGKAKPITEEKKRALISELREKVRNLNVQNIDDISGSRP</sequence>
<organism evidence="2 3">
    <name type="scientific">Pseudomonas syringae pv. actinidiae ICMP 18807</name>
    <dbReference type="NCBI Taxonomy" id="1194404"/>
    <lineage>
        <taxon>Bacteria</taxon>
        <taxon>Pseudomonadati</taxon>
        <taxon>Pseudomonadota</taxon>
        <taxon>Gammaproteobacteria</taxon>
        <taxon>Pseudomonadales</taxon>
        <taxon>Pseudomonadaceae</taxon>
        <taxon>Pseudomonas</taxon>
        <taxon>Pseudomonas syringae</taxon>
    </lineage>
</organism>
<proteinExistence type="predicted"/>
<evidence type="ECO:0000256" key="1">
    <source>
        <dbReference type="SAM" id="Phobius"/>
    </source>
</evidence>
<dbReference type="PATRIC" id="fig|1194404.4.peg.3499"/>
<reference evidence="2 3" key="1">
    <citation type="journal article" date="2013" name="PLoS Pathog.">
        <title>Genomic analysis of the Kiwifruit pathogen Pseudomonas syringae pv. actinidiae provides insight into the origins of an emergent plant disease.</title>
        <authorList>
            <person name="McCann H.C."/>
            <person name="Rikkerink E.H."/>
            <person name="Bertels F."/>
            <person name="Fiers M."/>
            <person name="Lu A."/>
            <person name="Rees-George J."/>
            <person name="Andersen M.T."/>
            <person name="Gleave A.P."/>
            <person name="Haubold B."/>
            <person name="Wohlers M.W."/>
            <person name="Guttman D.S."/>
            <person name="Wang P.W."/>
            <person name="Straub C."/>
            <person name="Vanneste J.L."/>
            <person name="Rainey P.B."/>
            <person name="Templeton M.D."/>
        </authorList>
    </citation>
    <scope>NUCLEOTIDE SEQUENCE [LARGE SCALE GENOMIC DNA]</scope>
    <source>
        <strain evidence="2 3">ICMP 18807</strain>
    </source>
</reference>
<dbReference type="RefSeq" id="WP_017710384.1">
    <property type="nucleotide sequence ID" value="NZ_ANJL01000084.1"/>
</dbReference>
<feature type="transmembrane region" description="Helical" evidence="1">
    <location>
        <begin position="12"/>
        <end position="31"/>
    </location>
</feature>
<accession>S6VMV7</accession>